<dbReference type="GO" id="GO:0043779">
    <property type="term" value="F:cobalt-precorrin-5A acetaldehyde-lyase activity"/>
    <property type="evidence" value="ECO:0007669"/>
    <property type="project" value="UniProtKB-EC"/>
</dbReference>
<dbReference type="PANTHER" id="PTHR37477:SF1">
    <property type="entry name" value="COBALT-PRECORRIN-5A HYDROLASE"/>
    <property type="match status" value="1"/>
</dbReference>
<reference evidence="2 3" key="1">
    <citation type="submission" date="2020-08" db="EMBL/GenBank/DDBJ databases">
        <title>Genomic Encyclopedia of Type Strains, Phase IV (KMG-IV): sequencing the most valuable type-strain genomes for metagenomic binning, comparative biology and taxonomic classification.</title>
        <authorList>
            <person name="Goeker M."/>
        </authorList>
    </citation>
    <scope>NUCLEOTIDE SEQUENCE [LARGE SCALE GENOMIC DNA]</scope>
    <source>
        <strain evidence="2 3">DSM 23447</strain>
    </source>
</reference>
<keyword evidence="2" id="KW-0378">Hydrolase</keyword>
<accession>A0A7W6IPB1</accession>
<dbReference type="AlphaFoldDB" id="A0A7W6IPB1"/>
<dbReference type="PANTHER" id="PTHR37477">
    <property type="entry name" value="COBALT-PRECORRIN-5A HYDROLASE"/>
    <property type="match status" value="1"/>
</dbReference>
<dbReference type="Gene3D" id="3.30.420.180">
    <property type="entry name" value="CobE/GbiG C-terminal domain"/>
    <property type="match status" value="1"/>
</dbReference>
<name>A0A7W6IPB1_9HYPH</name>
<dbReference type="SUPFAM" id="SSF159664">
    <property type="entry name" value="CobE/GbiG C-terminal domain-like"/>
    <property type="match status" value="1"/>
</dbReference>
<proteinExistence type="predicted"/>
<feature type="domain" description="CobE/GbiG C-terminal" evidence="1">
    <location>
        <begin position="17"/>
        <end position="129"/>
    </location>
</feature>
<dbReference type="Pfam" id="PF01890">
    <property type="entry name" value="CbiG_C"/>
    <property type="match status" value="1"/>
</dbReference>
<organism evidence="2 3">
    <name type="scientific">Devosia subaequoris</name>
    <dbReference type="NCBI Taxonomy" id="395930"/>
    <lineage>
        <taxon>Bacteria</taxon>
        <taxon>Pseudomonadati</taxon>
        <taxon>Pseudomonadota</taxon>
        <taxon>Alphaproteobacteria</taxon>
        <taxon>Hyphomicrobiales</taxon>
        <taxon>Devosiaceae</taxon>
        <taxon>Devosia</taxon>
    </lineage>
</organism>
<dbReference type="Proteomes" id="UP000547011">
    <property type="component" value="Unassembled WGS sequence"/>
</dbReference>
<protein>
    <submittedName>
        <fullName evidence="2">Cobalt-precorrin 5A hydrolase</fullName>
        <ecNumber evidence="2">3.7.1.12</ecNumber>
    </submittedName>
</protein>
<evidence type="ECO:0000313" key="2">
    <source>
        <dbReference type="EMBL" id="MBB4053209.1"/>
    </source>
</evidence>
<dbReference type="EMBL" id="JACIEW010000007">
    <property type="protein sequence ID" value="MBB4053209.1"/>
    <property type="molecule type" value="Genomic_DNA"/>
</dbReference>
<evidence type="ECO:0000259" key="1">
    <source>
        <dbReference type="Pfam" id="PF01890"/>
    </source>
</evidence>
<dbReference type="EC" id="3.7.1.12" evidence="2"/>
<dbReference type="RefSeq" id="WP_183312004.1">
    <property type="nucleotide sequence ID" value="NZ_JACIEW010000007.1"/>
</dbReference>
<dbReference type="InterPro" id="IPR052553">
    <property type="entry name" value="CbiG_hydrolase"/>
</dbReference>
<keyword evidence="3" id="KW-1185">Reference proteome</keyword>
<dbReference type="InterPro" id="IPR036518">
    <property type="entry name" value="CobE/GbiG_C_sf"/>
</dbReference>
<comment type="caution">
    <text evidence="2">The sequence shown here is derived from an EMBL/GenBank/DDBJ whole genome shotgun (WGS) entry which is preliminary data.</text>
</comment>
<sequence>MVDSSSDPFTGTAPAGIVVGIGLRAGAQGSDVLQLIDTCLAEAGFARTNVAALATLDQKQTHPALHHAAATLGVPVLPVAATELSADVPNPSQRVRRHSGVNSVAEAAAMQFGPLVLEKHRNASVTCALSQIDQPQGATIPSAASAASTLSTSSAEP</sequence>
<gene>
    <name evidence="2" type="ORF">GGR20_002866</name>
</gene>
<dbReference type="GO" id="GO:0009236">
    <property type="term" value="P:cobalamin biosynthetic process"/>
    <property type="evidence" value="ECO:0007669"/>
    <property type="project" value="InterPro"/>
</dbReference>
<evidence type="ECO:0000313" key="3">
    <source>
        <dbReference type="Proteomes" id="UP000547011"/>
    </source>
</evidence>
<dbReference type="InterPro" id="IPR002750">
    <property type="entry name" value="CobE/GbiG_C"/>
</dbReference>